<gene>
    <name evidence="2" type="ORF">BD626DRAFT_570667</name>
</gene>
<feature type="compositionally biased region" description="Low complexity" evidence="1">
    <location>
        <begin position="403"/>
        <end position="414"/>
    </location>
</feature>
<comment type="caution">
    <text evidence="2">The sequence shown here is derived from an EMBL/GenBank/DDBJ whole genome shotgun (WGS) entry which is preliminary data.</text>
</comment>
<feature type="region of interest" description="Disordered" evidence="1">
    <location>
        <begin position="68"/>
        <end position="117"/>
    </location>
</feature>
<keyword evidence="3" id="KW-1185">Reference proteome</keyword>
<dbReference type="EMBL" id="VDMD01000016">
    <property type="protein sequence ID" value="TRM61447.1"/>
    <property type="molecule type" value="Genomic_DNA"/>
</dbReference>
<evidence type="ECO:0000313" key="3">
    <source>
        <dbReference type="Proteomes" id="UP000320762"/>
    </source>
</evidence>
<dbReference type="AlphaFoldDB" id="A0A550C9H0"/>
<feature type="compositionally biased region" description="Polar residues" evidence="1">
    <location>
        <begin position="80"/>
        <end position="102"/>
    </location>
</feature>
<reference evidence="2 3" key="1">
    <citation type="journal article" date="2019" name="New Phytol.">
        <title>Comparative genomics reveals unique wood-decay strategies and fruiting body development in the Schizophyllaceae.</title>
        <authorList>
            <person name="Almasi E."/>
            <person name="Sahu N."/>
            <person name="Krizsan K."/>
            <person name="Balint B."/>
            <person name="Kovacs G.M."/>
            <person name="Kiss B."/>
            <person name="Cseklye J."/>
            <person name="Drula E."/>
            <person name="Henrissat B."/>
            <person name="Nagy I."/>
            <person name="Chovatia M."/>
            <person name="Adam C."/>
            <person name="LaButti K."/>
            <person name="Lipzen A."/>
            <person name="Riley R."/>
            <person name="Grigoriev I.V."/>
            <person name="Nagy L.G."/>
        </authorList>
    </citation>
    <scope>NUCLEOTIDE SEQUENCE [LARGE SCALE GENOMIC DNA]</scope>
    <source>
        <strain evidence="2 3">NL-1724</strain>
    </source>
</reference>
<organism evidence="2 3">
    <name type="scientific">Schizophyllum amplum</name>
    <dbReference type="NCBI Taxonomy" id="97359"/>
    <lineage>
        <taxon>Eukaryota</taxon>
        <taxon>Fungi</taxon>
        <taxon>Dikarya</taxon>
        <taxon>Basidiomycota</taxon>
        <taxon>Agaricomycotina</taxon>
        <taxon>Agaricomycetes</taxon>
        <taxon>Agaricomycetidae</taxon>
        <taxon>Agaricales</taxon>
        <taxon>Schizophyllaceae</taxon>
        <taxon>Schizophyllum</taxon>
    </lineage>
</organism>
<sequence>MPALRMTTKKTRSIVNALSAELDSITETLKRVQITGRKKRASADIAAAEDPIIAGLVEGLGAMRLRRRPNKKRTDLPQATAASAYNGPTTSTQIPAIGNPSSADEVHPSLNTSPVCQDEPSAVAKTTTEAFILPPISSLDVGHAAHDSELEHEEAPISLRDRRTRRKVRYEPLGKTVRPDKVARARIESARAEEEQARAERTLAAMPLPAVASLERRLHSMMSGTRTPPRYSMSMLLNAEDVTPGSEERVPSPAYAAATVQEAAAAAQECTDLADDKEDHHDEPVIPARHVAARREAFKVSGTHKKRSSAAVYEKKTASVQKSAKKAAVTHKRPDARVRLDEMPAIFVSSCAAIFQQCGVKVSDEDYLEIARMRQAELEDMPLEDEDTLMGSDDDSTPCPDASYSSSSSSSSDSGDMEEPYADSTSDFVGYRGSAFAQSKPVYSNPDFSLMQPGEYAPDGYGQWEQAPAYLQSSSMEVDDAYNPHNAIYAAGPYSSNAAPRTSAALPVSTDIEMGGDDTFYGVAYNNKYASHFDAAHGRLRRPMYNDYDDPYSVPEMI</sequence>
<accession>A0A550C9H0</accession>
<dbReference type="Proteomes" id="UP000320762">
    <property type="component" value="Unassembled WGS sequence"/>
</dbReference>
<feature type="compositionally biased region" description="Acidic residues" evidence="1">
    <location>
        <begin position="378"/>
        <end position="396"/>
    </location>
</feature>
<protein>
    <submittedName>
        <fullName evidence="2">Uncharacterized protein</fullName>
    </submittedName>
</protein>
<evidence type="ECO:0000256" key="1">
    <source>
        <dbReference type="SAM" id="MobiDB-lite"/>
    </source>
</evidence>
<proteinExistence type="predicted"/>
<name>A0A550C9H0_9AGAR</name>
<feature type="region of interest" description="Disordered" evidence="1">
    <location>
        <begin position="378"/>
        <end position="424"/>
    </location>
</feature>
<evidence type="ECO:0000313" key="2">
    <source>
        <dbReference type="EMBL" id="TRM61447.1"/>
    </source>
</evidence>